<evidence type="ECO:0000256" key="5">
    <source>
        <dbReference type="SAM" id="Coils"/>
    </source>
</evidence>
<keyword evidence="3" id="KW-0862">Zinc</keyword>
<dbReference type="InterPro" id="IPR001841">
    <property type="entry name" value="Znf_RING"/>
</dbReference>
<dbReference type="InterPro" id="IPR027370">
    <property type="entry name" value="Znf-RING_euk"/>
</dbReference>
<keyword evidence="10" id="KW-0436">Ligase</keyword>
<feature type="compositionally biased region" description="Acidic residues" evidence="6">
    <location>
        <begin position="385"/>
        <end position="431"/>
    </location>
</feature>
<dbReference type="PANTHER" id="PTHR25465">
    <property type="entry name" value="B-BOX DOMAIN CONTAINING"/>
    <property type="match status" value="1"/>
</dbReference>
<dbReference type="Pfam" id="PF13445">
    <property type="entry name" value="zf-RING_UBOX"/>
    <property type="match status" value="1"/>
</dbReference>
<feature type="region of interest" description="Disordered" evidence="6">
    <location>
        <begin position="384"/>
        <end position="463"/>
    </location>
</feature>
<evidence type="ECO:0000256" key="1">
    <source>
        <dbReference type="ARBA" id="ARBA00022723"/>
    </source>
</evidence>
<keyword evidence="1" id="KW-0479">Metal-binding</keyword>
<dbReference type="InParanoid" id="A0A6J2VRP8"/>
<proteinExistence type="predicted"/>
<feature type="domain" description="B box-type" evidence="8">
    <location>
        <begin position="167"/>
        <end position="208"/>
    </location>
</feature>
<dbReference type="InterPro" id="IPR017907">
    <property type="entry name" value="Znf_RING_CS"/>
</dbReference>
<evidence type="ECO:0000259" key="8">
    <source>
        <dbReference type="PROSITE" id="PS50119"/>
    </source>
</evidence>
<keyword evidence="9" id="KW-1185">Reference proteome</keyword>
<reference evidence="10" key="1">
    <citation type="submission" date="2025-08" db="UniProtKB">
        <authorList>
            <consortium name="RefSeq"/>
        </authorList>
    </citation>
    <scope>IDENTIFICATION</scope>
</reference>
<name>A0A6J2VRP8_CHACN</name>
<feature type="domain" description="RING-type" evidence="7">
    <location>
        <begin position="17"/>
        <end position="59"/>
    </location>
</feature>
<keyword evidence="2 4" id="KW-0863">Zinc-finger</keyword>
<keyword evidence="5" id="KW-0175">Coiled coil</keyword>
<evidence type="ECO:0000259" key="7">
    <source>
        <dbReference type="PROSITE" id="PS50089"/>
    </source>
</evidence>
<evidence type="ECO:0000256" key="2">
    <source>
        <dbReference type="ARBA" id="ARBA00022771"/>
    </source>
</evidence>
<dbReference type="OrthoDB" id="342730at2759"/>
<evidence type="ECO:0000256" key="6">
    <source>
        <dbReference type="SAM" id="MobiDB-lite"/>
    </source>
</evidence>
<dbReference type="SMART" id="SM00336">
    <property type="entry name" value="BBOX"/>
    <property type="match status" value="1"/>
</dbReference>
<feature type="coiled-coil region" evidence="5">
    <location>
        <begin position="205"/>
        <end position="243"/>
    </location>
</feature>
<evidence type="ECO:0000256" key="4">
    <source>
        <dbReference type="PROSITE-ProRule" id="PRU00024"/>
    </source>
</evidence>
<evidence type="ECO:0000313" key="9">
    <source>
        <dbReference type="Proteomes" id="UP000504632"/>
    </source>
</evidence>
<dbReference type="Gene3D" id="3.30.40.10">
    <property type="entry name" value="Zinc/RING finger domain, C3HC4 (zinc finger)"/>
    <property type="match status" value="1"/>
</dbReference>
<dbReference type="SUPFAM" id="SSF57845">
    <property type="entry name" value="B-box zinc-binding domain"/>
    <property type="match status" value="1"/>
</dbReference>
<dbReference type="Proteomes" id="UP000504632">
    <property type="component" value="Chromosome 7"/>
</dbReference>
<dbReference type="AlphaFoldDB" id="A0A6J2VRP8"/>
<dbReference type="PROSITE" id="PS50119">
    <property type="entry name" value="ZF_BBOX"/>
    <property type="match status" value="1"/>
</dbReference>
<evidence type="ECO:0000256" key="3">
    <source>
        <dbReference type="ARBA" id="ARBA00022833"/>
    </source>
</evidence>
<dbReference type="InterPro" id="IPR000315">
    <property type="entry name" value="Znf_B-box"/>
</dbReference>
<protein>
    <submittedName>
        <fullName evidence="10">E3 ubiquitin/ISG15 ligase TRIM25</fullName>
    </submittedName>
</protein>
<organism evidence="9 10">
    <name type="scientific">Chanos chanos</name>
    <name type="common">Milkfish</name>
    <name type="synonym">Mugil chanos</name>
    <dbReference type="NCBI Taxonomy" id="29144"/>
    <lineage>
        <taxon>Eukaryota</taxon>
        <taxon>Metazoa</taxon>
        <taxon>Chordata</taxon>
        <taxon>Craniata</taxon>
        <taxon>Vertebrata</taxon>
        <taxon>Euteleostomi</taxon>
        <taxon>Actinopterygii</taxon>
        <taxon>Neopterygii</taxon>
        <taxon>Teleostei</taxon>
        <taxon>Ostariophysi</taxon>
        <taxon>Gonorynchiformes</taxon>
        <taxon>Chanidae</taxon>
        <taxon>Chanos</taxon>
    </lineage>
</organism>
<evidence type="ECO:0000313" key="10">
    <source>
        <dbReference type="RefSeq" id="XP_030635745.1"/>
    </source>
</evidence>
<dbReference type="PANTHER" id="PTHR25465:SF73">
    <property type="entry name" value="E3 UBIQUITIN_ISG15 LIGASE TRIM25 ISOFORM X1"/>
    <property type="match status" value="1"/>
</dbReference>
<dbReference type="PROSITE" id="PS50089">
    <property type="entry name" value="ZF_RING_2"/>
    <property type="match status" value="1"/>
</dbReference>
<dbReference type="RefSeq" id="XP_030635745.1">
    <property type="nucleotide sequence ID" value="XM_030779885.1"/>
</dbReference>
<dbReference type="GO" id="GO:0008270">
    <property type="term" value="F:zinc ion binding"/>
    <property type="evidence" value="ECO:0007669"/>
    <property type="project" value="UniProtKB-KW"/>
</dbReference>
<sequence length="463" mass="53370">MATSAEDTSVLEDELTCPVCLDLYRDPHLLPCGHNFCLQCLRRLKGRSERGRFRCPECRQTHRCSAPTQKNFKLGNIAEDYRRKGAKGPAQNHEPPNRTLSQVCCDYCPPPDMGNAGKGPAGASAASGLAVKTCLKCEVSMCPEHVRPHLELPAFREHPLVEPLGDMRKRKCPEHDEMFRYYCMDERKCLCNACTIEGAHAGHSIKTLRNTMKDLKASLEGQLHKVERKISRTEGVLQHQKREERRHEEFLEDADQRIVALGEVLKVRLDGFLTSLRECPRSPEVECGSGIQQNLTWITQDQDRLREVHRGIQNLLQEKDPFHFVKEYHSSGKRFRRLLKKPLFFPEYTLVDTDTLSDNMEGKLEEFMTELRQHVTSVIETICSSEEEGRELLEEEEEDEEEDEDEEDEDDNDSDEEEEEAEEEMRSEEELVQNHSESGDELYSPEEEDEEDDDEEEEVILSD</sequence>
<dbReference type="PROSITE" id="PS00518">
    <property type="entry name" value="ZF_RING_1"/>
    <property type="match status" value="1"/>
</dbReference>
<dbReference type="Pfam" id="PF00643">
    <property type="entry name" value="zf-B_box"/>
    <property type="match status" value="1"/>
</dbReference>
<feature type="compositionally biased region" description="Acidic residues" evidence="6">
    <location>
        <begin position="439"/>
        <end position="463"/>
    </location>
</feature>
<dbReference type="SMART" id="SM00184">
    <property type="entry name" value="RING"/>
    <property type="match status" value="1"/>
</dbReference>
<dbReference type="Gene3D" id="3.30.160.60">
    <property type="entry name" value="Classic Zinc Finger"/>
    <property type="match status" value="1"/>
</dbReference>
<dbReference type="SUPFAM" id="SSF57850">
    <property type="entry name" value="RING/U-box"/>
    <property type="match status" value="1"/>
</dbReference>
<dbReference type="InterPro" id="IPR013083">
    <property type="entry name" value="Znf_RING/FYVE/PHD"/>
</dbReference>
<dbReference type="GeneID" id="115816770"/>
<dbReference type="Gene3D" id="4.10.830.40">
    <property type="match status" value="1"/>
</dbReference>
<dbReference type="InterPro" id="IPR051051">
    <property type="entry name" value="E3_ubiq-ligase_TRIM/RNF"/>
</dbReference>
<dbReference type="CDD" id="cd19802">
    <property type="entry name" value="Bbox1_TRIM8-like"/>
    <property type="match status" value="1"/>
</dbReference>
<accession>A0A6J2VRP8</accession>
<gene>
    <name evidence="10" type="primary">LOC115816770</name>
</gene>